<keyword evidence="3" id="KW-0963">Cytoplasm</keyword>
<feature type="domain" description="Telomere length regulation protein conserved" evidence="5">
    <location>
        <begin position="654"/>
        <end position="765"/>
    </location>
</feature>
<comment type="caution">
    <text evidence="7">The sequence shown here is derived from an EMBL/GenBank/DDBJ whole genome shotgun (WGS) entry which is preliminary data.</text>
</comment>
<evidence type="ECO:0000256" key="4">
    <source>
        <dbReference type="SAM" id="MobiDB-lite"/>
    </source>
</evidence>
<comment type="similarity">
    <text evidence="2">Belongs to the TEL2 family.</text>
</comment>
<dbReference type="SUPFAM" id="SSF48371">
    <property type="entry name" value="ARM repeat"/>
    <property type="match status" value="1"/>
</dbReference>
<sequence>MENEEKKRRELERRLLEKVEQAISSVHNAKDVDQVIIALYSVAVCLFPIHFHSLSGSVDEKYREELRAVEVPSGDDKTGWCHVFYRGAAFRAFARYRKIAALAWPFALSDDLQYVASNWLACFAASARKHVYDVFFLNGCAAEIVQVVVPCLQLNGSGGHDSSAVCLNAERLLVLCLLENDLILQMAREFAGGAQFQDLGHEQLKQVISKVSQLVTSIPDKARQGAPTSLSSHLFFKRLTTQLLQGAEEWDMMLADGTAAAEDIHMDGSIRFIGEAFARICRRGSAAPNSGFYSFYIFADVLLSEMIPRILGQVRSVLSSNSDLAINEIFDSKPGFRFWLKIMEAVNDSHSVERIAEELLHQLAVQNINDVEGYWILWILFGQIFKRQTPIRFTFVEKFLLWKVFPTCCLRWILYFAVLECTPDSASLRSYNAHGLSNTVHRLVVAWSRKEFVQSSPIEQQAYVTAALGLCLEKMAKEDLDATKDGLHSILQGVSCRLESPVYLIRRMASAIAFVFSKIIDPQNPLYLDDSAHEEIDWEFGLATRRKGPLTTPVHDGDERTVERENSFSTSGKDIQKGEENGVGNVAKARRKKESGFTLIDPDEVIDPATINESTFYEDESDYASEDSETSSDSSLHPYDLTDDDADLKRKLSQLVDVVGALRKSDDAEGVEKALDVAEKLIRASPDELKYMAGDLAKTLVQVRCSDVTVEGEEESAEEKRQKAVAALIVTCPFESLDSLNKLLYSPNVDISQRVMILDIMIDAAQELASTRILKSEHRPEALISSTSDEPWFMPRNIGPRGAGPWKEISSTGTPLNWSYSYERELPSKARQIKRGKTRRWSLRTAIQDNQMEWSQNSFPQYAAAFMLPAMQGYDKKRHGVDLLGRDFIVLGKLIYMLGVCIKCAAMHPEASVLASPLLDMLRSREISHHAEAYVRRSVLFAASCVLSALHPSYVATAVVEGNIEISEGLEWVRIWALQVAESDTNRECHTLAMACLQLHAEMALQASRALESSKDTSTAKSISLSASVSNRSIKIPYLDS</sequence>
<dbReference type="AlphaFoldDB" id="A0AAW2WJC5"/>
<feature type="region of interest" description="Disordered" evidence="4">
    <location>
        <begin position="609"/>
        <end position="641"/>
    </location>
</feature>
<dbReference type="InterPro" id="IPR019337">
    <property type="entry name" value="Telomere_length_regulation_dom"/>
</dbReference>
<dbReference type="Pfam" id="PF25320">
    <property type="entry name" value="TELO2_ARM"/>
    <property type="match status" value="1"/>
</dbReference>
<evidence type="ECO:0000259" key="6">
    <source>
        <dbReference type="Pfam" id="PF25320"/>
    </source>
</evidence>
<dbReference type="InterPro" id="IPR016024">
    <property type="entry name" value="ARM-type_fold"/>
</dbReference>
<accession>A0AAW2WJC5</accession>
<dbReference type="GO" id="GO:0005829">
    <property type="term" value="C:cytosol"/>
    <property type="evidence" value="ECO:0007669"/>
    <property type="project" value="TreeGrafter"/>
</dbReference>
<dbReference type="InterPro" id="IPR051970">
    <property type="entry name" value="TEL2_Regulation"/>
</dbReference>
<gene>
    <name evidence="7" type="ORF">Sradi_0136800</name>
</gene>
<evidence type="ECO:0000256" key="3">
    <source>
        <dbReference type="ARBA" id="ARBA00022490"/>
    </source>
</evidence>
<reference evidence="7" key="2">
    <citation type="journal article" date="2024" name="Plant">
        <title>Genomic evolution and insights into agronomic trait innovations of Sesamum species.</title>
        <authorList>
            <person name="Miao H."/>
            <person name="Wang L."/>
            <person name="Qu L."/>
            <person name="Liu H."/>
            <person name="Sun Y."/>
            <person name="Le M."/>
            <person name="Wang Q."/>
            <person name="Wei S."/>
            <person name="Zheng Y."/>
            <person name="Lin W."/>
            <person name="Duan Y."/>
            <person name="Cao H."/>
            <person name="Xiong S."/>
            <person name="Wang X."/>
            <person name="Wei L."/>
            <person name="Li C."/>
            <person name="Ma Q."/>
            <person name="Ju M."/>
            <person name="Zhao R."/>
            <person name="Li G."/>
            <person name="Mu C."/>
            <person name="Tian Q."/>
            <person name="Mei H."/>
            <person name="Zhang T."/>
            <person name="Gao T."/>
            <person name="Zhang H."/>
        </authorList>
    </citation>
    <scope>NUCLEOTIDE SEQUENCE</scope>
    <source>
        <strain evidence="7">G02</strain>
    </source>
</reference>
<feature type="region of interest" description="Disordered" evidence="4">
    <location>
        <begin position="549"/>
        <end position="584"/>
    </location>
</feature>
<reference evidence="7" key="1">
    <citation type="submission" date="2020-06" db="EMBL/GenBank/DDBJ databases">
        <authorList>
            <person name="Li T."/>
            <person name="Hu X."/>
            <person name="Zhang T."/>
            <person name="Song X."/>
            <person name="Zhang H."/>
            <person name="Dai N."/>
            <person name="Sheng W."/>
            <person name="Hou X."/>
            <person name="Wei L."/>
        </authorList>
    </citation>
    <scope>NUCLEOTIDE SEQUENCE</scope>
    <source>
        <strain evidence="7">G02</strain>
        <tissue evidence="7">Leaf</tissue>
    </source>
</reference>
<proteinExistence type="inferred from homology"/>
<evidence type="ECO:0000259" key="5">
    <source>
        <dbReference type="Pfam" id="PF10193"/>
    </source>
</evidence>
<comment type="subcellular location">
    <subcellularLocation>
        <location evidence="1">Cytoplasm</location>
    </subcellularLocation>
</comment>
<dbReference type="Gene3D" id="1.25.40.720">
    <property type="entry name" value="Telomere length regulation protein 2, C-terminal domain"/>
    <property type="match status" value="1"/>
</dbReference>
<dbReference type="InterPro" id="IPR038528">
    <property type="entry name" value="TEL2_C_sf"/>
</dbReference>
<organism evidence="7">
    <name type="scientific">Sesamum radiatum</name>
    <name type="common">Black benniseed</name>
    <dbReference type="NCBI Taxonomy" id="300843"/>
    <lineage>
        <taxon>Eukaryota</taxon>
        <taxon>Viridiplantae</taxon>
        <taxon>Streptophyta</taxon>
        <taxon>Embryophyta</taxon>
        <taxon>Tracheophyta</taxon>
        <taxon>Spermatophyta</taxon>
        <taxon>Magnoliopsida</taxon>
        <taxon>eudicotyledons</taxon>
        <taxon>Gunneridae</taxon>
        <taxon>Pentapetalae</taxon>
        <taxon>asterids</taxon>
        <taxon>lamiids</taxon>
        <taxon>Lamiales</taxon>
        <taxon>Pedaliaceae</taxon>
        <taxon>Sesamum</taxon>
    </lineage>
</organism>
<name>A0AAW2WJC5_SESRA</name>
<evidence type="ECO:0000313" key="7">
    <source>
        <dbReference type="EMBL" id="KAL0441979.1"/>
    </source>
</evidence>
<feature type="compositionally biased region" description="Basic and acidic residues" evidence="4">
    <location>
        <begin position="555"/>
        <end position="566"/>
    </location>
</feature>
<dbReference type="PANTHER" id="PTHR15830">
    <property type="entry name" value="TELOMERE LENGTH REGULATION PROTEIN TEL2 FAMILY MEMBER"/>
    <property type="match status" value="1"/>
</dbReference>
<feature type="compositionally biased region" description="Acidic residues" evidence="4">
    <location>
        <begin position="616"/>
        <end position="630"/>
    </location>
</feature>
<dbReference type="Pfam" id="PF10193">
    <property type="entry name" value="Telomere_reg-2"/>
    <property type="match status" value="1"/>
</dbReference>
<dbReference type="GO" id="GO:0051879">
    <property type="term" value="F:Hsp90 protein binding"/>
    <property type="evidence" value="ECO:0007669"/>
    <property type="project" value="TreeGrafter"/>
</dbReference>
<dbReference type="GO" id="GO:0042162">
    <property type="term" value="F:telomeric DNA binding"/>
    <property type="evidence" value="ECO:0007669"/>
    <property type="project" value="TreeGrafter"/>
</dbReference>
<dbReference type="GO" id="GO:0051083">
    <property type="term" value="P:'de novo' cotranslational protein folding"/>
    <property type="evidence" value="ECO:0007669"/>
    <property type="project" value="TreeGrafter"/>
</dbReference>
<evidence type="ECO:0000256" key="2">
    <source>
        <dbReference type="ARBA" id="ARBA00006133"/>
    </source>
</evidence>
<dbReference type="EMBL" id="JACGWJ010000001">
    <property type="protein sequence ID" value="KAL0441979.1"/>
    <property type="molecule type" value="Genomic_DNA"/>
</dbReference>
<dbReference type="PANTHER" id="PTHR15830:SF10">
    <property type="entry name" value="TELOMERE LENGTH REGULATION PROTEIN TEL2 HOMOLOG"/>
    <property type="match status" value="1"/>
</dbReference>
<dbReference type="InterPro" id="IPR057348">
    <property type="entry name" value="TELO2_ARM"/>
</dbReference>
<evidence type="ECO:0000256" key="1">
    <source>
        <dbReference type="ARBA" id="ARBA00004496"/>
    </source>
</evidence>
<feature type="domain" description="TELO2 ARM repeat" evidence="6">
    <location>
        <begin position="299"/>
        <end position="538"/>
    </location>
</feature>
<protein>
    <submittedName>
        <fullName evidence="7">Telomere length regulation protein TEL2</fullName>
    </submittedName>
</protein>